<dbReference type="EMBL" id="UINC01187234">
    <property type="protein sequence ID" value="SVD99852.1"/>
    <property type="molecule type" value="Genomic_DNA"/>
</dbReference>
<name>A0A382ZWI8_9ZZZZ</name>
<keyword evidence="1" id="KW-0547">Nucleotide-binding</keyword>
<dbReference type="Gene3D" id="3.40.50.300">
    <property type="entry name" value="P-loop containing nucleotide triphosphate hydrolases"/>
    <property type="match status" value="1"/>
</dbReference>
<evidence type="ECO:0000313" key="4">
    <source>
        <dbReference type="EMBL" id="SVD99852.1"/>
    </source>
</evidence>
<feature type="non-terminal residue" evidence="4">
    <location>
        <position position="72"/>
    </location>
</feature>
<dbReference type="GO" id="GO:0016887">
    <property type="term" value="F:ATP hydrolysis activity"/>
    <property type="evidence" value="ECO:0007669"/>
    <property type="project" value="InterPro"/>
</dbReference>
<keyword evidence="2" id="KW-0067">ATP-binding</keyword>
<dbReference type="InterPro" id="IPR003439">
    <property type="entry name" value="ABC_transporter-like_ATP-bd"/>
</dbReference>
<feature type="domain" description="ABC transporter" evidence="3">
    <location>
        <begin position="20"/>
        <end position="71"/>
    </location>
</feature>
<evidence type="ECO:0000256" key="2">
    <source>
        <dbReference type="ARBA" id="ARBA00022840"/>
    </source>
</evidence>
<accession>A0A382ZWI8</accession>
<dbReference type="PANTHER" id="PTHR43204:SF1">
    <property type="entry name" value="ABC TRANSPORTER I FAMILY MEMBER 6, CHLOROPLASTIC"/>
    <property type="match status" value="1"/>
</dbReference>
<proteinExistence type="predicted"/>
<reference evidence="4" key="1">
    <citation type="submission" date="2018-05" db="EMBL/GenBank/DDBJ databases">
        <authorList>
            <person name="Lanie J.A."/>
            <person name="Ng W.-L."/>
            <person name="Kazmierczak K.M."/>
            <person name="Andrzejewski T.M."/>
            <person name="Davidsen T.M."/>
            <person name="Wayne K.J."/>
            <person name="Tettelin H."/>
            <person name="Glass J.I."/>
            <person name="Rusch D."/>
            <person name="Podicherti R."/>
            <person name="Tsui H.-C.T."/>
            <person name="Winkler M.E."/>
        </authorList>
    </citation>
    <scope>NUCLEOTIDE SEQUENCE</scope>
</reference>
<dbReference type="GO" id="GO:0005524">
    <property type="term" value="F:ATP binding"/>
    <property type="evidence" value="ECO:0007669"/>
    <property type="project" value="UniProtKB-KW"/>
</dbReference>
<dbReference type="InterPro" id="IPR027417">
    <property type="entry name" value="P-loop_NTPase"/>
</dbReference>
<evidence type="ECO:0000259" key="3">
    <source>
        <dbReference type="Pfam" id="PF00005"/>
    </source>
</evidence>
<dbReference type="Pfam" id="PF00005">
    <property type="entry name" value="ABC_tran"/>
    <property type="match status" value="1"/>
</dbReference>
<dbReference type="AlphaFoldDB" id="A0A382ZWI8"/>
<sequence>MSPLLEIQSLHTNTGEIEILNGLSLTINPGEIHAIMGPNGSGKSTLANTIAGNPNYQITAGDILFKGQSIKA</sequence>
<protein>
    <recommendedName>
        <fullName evidence="3">ABC transporter domain-containing protein</fullName>
    </recommendedName>
</protein>
<organism evidence="4">
    <name type="scientific">marine metagenome</name>
    <dbReference type="NCBI Taxonomy" id="408172"/>
    <lineage>
        <taxon>unclassified sequences</taxon>
        <taxon>metagenomes</taxon>
        <taxon>ecological metagenomes</taxon>
    </lineage>
</organism>
<dbReference type="InterPro" id="IPR010230">
    <property type="entry name" value="FeS-cluster_ATPase_SufC"/>
</dbReference>
<dbReference type="PANTHER" id="PTHR43204">
    <property type="entry name" value="ABC TRANSPORTER I FAMILY MEMBER 6, CHLOROPLASTIC"/>
    <property type="match status" value="1"/>
</dbReference>
<dbReference type="SUPFAM" id="SSF52540">
    <property type="entry name" value="P-loop containing nucleoside triphosphate hydrolases"/>
    <property type="match status" value="1"/>
</dbReference>
<evidence type="ECO:0000256" key="1">
    <source>
        <dbReference type="ARBA" id="ARBA00022741"/>
    </source>
</evidence>
<gene>
    <name evidence="4" type="ORF">METZ01_LOCUS452706</name>
</gene>